<evidence type="ECO:0000259" key="1">
    <source>
        <dbReference type="SMART" id="SM00966"/>
    </source>
</evidence>
<dbReference type="Proteomes" id="UP000291562">
    <property type="component" value="Chromosome"/>
</dbReference>
<protein>
    <submittedName>
        <fullName evidence="2">AbrB/MazE/SpoVT family DNA-binding domain-containing protein</fullName>
    </submittedName>
</protein>
<proteinExistence type="predicted"/>
<dbReference type="InterPro" id="IPR037914">
    <property type="entry name" value="SpoVT-AbrB_sf"/>
</dbReference>
<gene>
    <name evidence="2" type="ORF">ELE36_02655</name>
</gene>
<keyword evidence="3" id="KW-1185">Reference proteome</keyword>
<sequence length="76" mass="8592">MVYELKLRKVGNSVGVILPKEVLAHLKVAEGDSLSVTEGPDDSLRVSLSRTEVTRQMDVVQDVMKRYRHTLRELAK</sequence>
<evidence type="ECO:0000313" key="3">
    <source>
        <dbReference type="Proteomes" id="UP000291562"/>
    </source>
</evidence>
<dbReference type="NCBIfam" id="TIGR02609">
    <property type="entry name" value="doc_partner"/>
    <property type="match status" value="1"/>
</dbReference>
<dbReference type="GO" id="GO:0003677">
    <property type="term" value="F:DNA binding"/>
    <property type="evidence" value="ECO:0007669"/>
    <property type="project" value="UniProtKB-KW"/>
</dbReference>
<feature type="domain" description="SpoVT-AbrB" evidence="1">
    <location>
        <begin position="8"/>
        <end position="54"/>
    </location>
</feature>
<dbReference type="Gene3D" id="2.10.260.10">
    <property type="match status" value="1"/>
</dbReference>
<dbReference type="AlphaFoldDB" id="A0A411HFU9"/>
<dbReference type="InterPro" id="IPR007159">
    <property type="entry name" value="SpoVT-AbrB_dom"/>
</dbReference>
<dbReference type="SUPFAM" id="SSF89447">
    <property type="entry name" value="AbrB/MazE/MraZ-like"/>
    <property type="match status" value="1"/>
</dbReference>
<dbReference type="Pfam" id="PF04014">
    <property type="entry name" value="MazE_antitoxin"/>
    <property type="match status" value="1"/>
</dbReference>
<dbReference type="EMBL" id="CP035704">
    <property type="protein sequence ID" value="QBB69362.1"/>
    <property type="molecule type" value="Genomic_DNA"/>
</dbReference>
<dbReference type="KEGG" id="xbc:ELE36_02655"/>
<dbReference type="SMART" id="SM00966">
    <property type="entry name" value="SpoVT_AbrB"/>
    <property type="match status" value="1"/>
</dbReference>
<dbReference type="OrthoDB" id="5459182at2"/>
<name>A0A411HFU9_9GAMM</name>
<dbReference type="RefSeq" id="WP_129831618.1">
    <property type="nucleotide sequence ID" value="NZ_CP035704.1"/>
</dbReference>
<keyword evidence="2" id="KW-0238">DNA-binding</keyword>
<reference evidence="2 3" key="1">
    <citation type="submission" date="2019-01" db="EMBL/GenBank/DDBJ databases">
        <title>Pseudolysobacter antarctica gen. nov., sp. nov., isolated from Fildes Peninsula, Antarctica.</title>
        <authorList>
            <person name="Wei Z."/>
            <person name="Peng F."/>
        </authorList>
    </citation>
    <scope>NUCLEOTIDE SEQUENCE [LARGE SCALE GENOMIC DNA]</scope>
    <source>
        <strain evidence="2 3">AQ6-296</strain>
    </source>
</reference>
<organism evidence="2 3">
    <name type="scientific">Pseudolysobacter antarcticus</name>
    <dbReference type="NCBI Taxonomy" id="2511995"/>
    <lineage>
        <taxon>Bacteria</taxon>
        <taxon>Pseudomonadati</taxon>
        <taxon>Pseudomonadota</taxon>
        <taxon>Gammaproteobacteria</taxon>
        <taxon>Lysobacterales</taxon>
        <taxon>Rhodanobacteraceae</taxon>
        <taxon>Pseudolysobacter</taxon>
    </lineage>
</organism>
<evidence type="ECO:0000313" key="2">
    <source>
        <dbReference type="EMBL" id="QBB69362.1"/>
    </source>
</evidence>
<dbReference type="InterPro" id="IPR013432">
    <property type="entry name" value="Doc_partner"/>
</dbReference>
<accession>A0A411HFU9</accession>